<dbReference type="Gene3D" id="1.10.10.60">
    <property type="entry name" value="Homeodomain-like"/>
    <property type="match status" value="1"/>
</dbReference>
<sequence length="458" mass="51821">MKQDRKHFKPKQTETILDSISDGVFTVDMDWLITSFNKAAETITGIEREEAIGHQCCDVFKANICENECALRQTLKTGVPIINKAIYIVNADGDRIPISISTGLLKDEDDQLIGGVETFRDLSLVEELKKEIEGRYRFADILSQNPHMQKMFEILPEVALSDAPVLIEGETGTGKELFANAIHNLSNRKSFPFIAVNCGALPETLLESELFGYKAGAFTDAKKDKKGRFALASKGTLFLDEVGDISSALQVKLLRVLQEKMYEPLGSTKQEKADVRIITAANQDLEQLIHEGKFRQDFFYRINVITLQLPPLRARKEDIPILIEHFISHFNSLQNKNILGVSESALALLMAHNYPGNVRELENIIERAFVMCHGDLIRTKNLPESIKSLQPYMHNAKEKALTLKELEKIHILEALEHNMWNRLATARELGINKSTLFRKIKFLKIKLPRHDGRSSSVR</sequence>
<dbReference type="PROSITE" id="PS00676">
    <property type="entry name" value="SIGMA54_INTERACT_2"/>
    <property type="match status" value="1"/>
</dbReference>
<dbReference type="SUPFAM" id="SSF55785">
    <property type="entry name" value="PYP-like sensor domain (PAS domain)"/>
    <property type="match status" value="1"/>
</dbReference>
<dbReference type="SUPFAM" id="SSF46689">
    <property type="entry name" value="Homeodomain-like"/>
    <property type="match status" value="1"/>
</dbReference>
<gene>
    <name evidence="8" type="ORF">A2161_15085</name>
</gene>
<name>A0A1F7RW98_9BACT</name>
<reference evidence="8 9" key="1">
    <citation type="journal article" date="2016" name="Nat. Commun.">
        <title>Thousands of microbial genomes shed light on interconnected biogeochemical processes in an aquifer system.</title>
        <authorList>
            <person name="Anantharaman K."/>
            <person name="Brown C.T."/>
            <person name="Hug L.A."/>
            <person name="Sharon I."/>
            <person name="Castelle C.J."/>
            <person name="Probst A.J."/>
            <person name="Thomas B.C."/>
            <person name="Singh A."/>
            <person name="Wilkins M.J."/>
            <person name="Karaoz U."/>
            <person name="Brodie E.L."/>
            <person name="Williams K.H."/>
            <person name="Hubbard S.S."/>
            <person name="Banfield J.F."/>
        </authorList>
    </citation>
    <scope>NUCLEOTIDE SEQUENCE [LARGE SCALE GENOMIC DNA]</scope>
</reference>
<dbReference type="InterPro" id="IPR035965">
    <property type="entry name" value="PAS-like_dom_sf"/>
</dbReference>
<dbReference type="InterPro" id="IPR025944">
    <property type="entry name" value="Sigma_54_int_dom_CS"/>
</dbReference>
<keyword evidence="3" id="KW-0805">Transcription regulation</keyword>
<keyword evidence="4" id="KW-0238">DNA-binding</keyword>
<dbReference type="Pfam" id="PF00158">
    <property type="entry name" value="Sigma54_activat"/>
    <property type="match status" value="1"/>
</dbReference>
<keyword evidence="5" id="KW-0804">Transcription</keyword>
<dbReference type="GO" id="GO:0005524">
    <property type="term" value="F:ATP binding"/>
    <property type="evidence" value="ECO:0007669"/>
    <property type="project" value="UniProtKB-KW"/>
</dbReference>
<dbReference type="InterPro" id="IPR009057">
    <property type="entry name" value="Homeodomain-like_sf"/>
</dbReference>
<feature type="domain" description="Sigma-54 factor interaction" evidence="6">
    <location>
        <begin position="141"/>
        <end position="370"/>
    </location>
</feature>
<dbReference type="InterPro" id="IPR058031">
    <property type="entry name" value="AAA_lid_NorR"/>
</dbReference>
<dbReference type="InterPro" id="IPR027417">
    <property type="entry name" value="P-loop_NTPase"/>
</dbReference>
<accession>A0A1F7RW98</accession>
<dbReference type="AlphaFoldDB" id="A0A1F7RW98"/>
<evidence type="ECO:0000259" key="6">
    <source>
        <dbReference type="PROSITE" id="PS50045"/>
    </source>
</evidence>
<dbReference type="Gene3D" id="3.40.50.300">
    <property type="entry name" value="P-loop containing nucleotide triphosphate hydrolases"/>
    <property type="match status" value="1"/>
</dbReference>
<dbReference type="PANTHER" id="PTHR32071">
    <property type="entry name" value="TRANSCRIPTIONAL REGULATORY PROTEIN"/>
    <property type="match status" value="1"/>
</dbReference>
<dbReference type="InterPro" id="IPR002197">
    <property type="entry name" value="HTH_Fis"/>
</dbReference>
<evidence type="ECO:0000256" key="2">
    <source>
        <dbReference type="ARBA" id="ARBA00022840"/>
    </source>
</evidence>
<evidence type="ECO:0000313" key="9">
    <source>
        <dbReference type="Proteomes" id="UP000179266"/>
    </source>
</evidence>
<evidence type="ECO:0000256" key="1">
    <source>
        <dbReference type="ARBA" id="ARBA00022741"/>
    </source>
</evidence>
<evidence type="ECO:0000256" key="3">
    <source>
        <dbReference type="ARBA" id="ARBA00023015"/>
    </source>
</evidence>
<dbReference type="GO" id="GO:0006355">
    <property type="term" value="P:regulation of DNA-templated transcription"/>
    <property type="evidence" value="ECO:0007669"/>
    <property type="project" value="InterPro"/>
</dbReference>
<dbReference type="Pfam" id="PF02954">
    <property type="entry name" value="HTH_8"/>
    <property type="match status" value="1"/>
</dbReference>
<dbReference type="PROSITE" id="PS00688">
    <property type="entry name" value="SIGMA54_INTERACT_3"/>
    <property type="match status" value="1"/>
</dbReference>
<dbReference type="Proteomes" id="UP000179266">
    <property type="component" value="Unassembled WGS sequence"/>
</dbReference>
<dbReference type="InterPro" id="IPR003593">
    <property type="entry name" value="AAA+_ATPase"/>
</dbReference>
<organism evidence="8 9">
    <name type="scientific">Candidatus Schekmanbacteria bacterium RBG_13_48_7</name>
    <dbReference type="NCBI Taxonomy" id="1817878"/>
    <lineage>
        <taxon>Bacteria</taxon>
        <taxon>Candidatus Schekmaniibacteriota</taxon>
    </lineage>
</organism>
<dbReference type="NCBIfam" id="TIGR00229">
    <property type="entry name" value="sensory_box"/>
    <property type="match status" value="1"/>
</dbReference>
<dbReference type="Gene3D" id="1.10.8.60">
    <property type="match status" value="1"/>
</dbReference>
<dbReference type="InterPro" id="IPR025943">
    <property type="entry name" value="Sigma_54_int_dom_ATP-bd_2"/>
</dbReference>
<keyword evidence="1" id="KW-0547">Nucleotide-binding</keyword>
<evidence type="ECO:0000256" key="4">
    <source>
        <dbReference type="ARBA" id="ARBA00023125"/>
    </source>
</evidence>
<dbReference type="PRINTS" id="PR01590">
    <property type="entry name" value="HTHFIS"/>
</dbReference>
<dbReference type="FunFam" id="3.40.50.300:FF:000006">
    <property type="entry name" value="DNA-binding transcriptional regulator NtrC"/>
    <property type="match status" value="1"/>
</dbReference>
<dbReference type="SUPFAM" id="SSF52540">
    <property type="entry name" value="P-loop containing nucleoside triphosphate hydrolases"/>
    <property type="match status" value="1"/>
</dbReference>
<dbReference type="PROSITE" id="PS50112">
    <property type="entry name" value="PAS"/>
    <property type="match status" value="1"/>
</dbReference>
<dbReference type="InterPro" id="IPR025662">
    <property type="entry name" value="Sigma_54_int_dom_ATP-bd_1"/>
</dbReference>
<dbReference type="InterPro" id="IPR002078">
    <property type="entry name" value="Sigma_54_int"/>
</dbReference>
<dbReference type="CDD" id="cd00130">
    <property type="entry name" value="PAS"/>
    <property type="match status" value="1"/>
</dbReference>
<proteinExistence type="predicted"/>
<dbReference type="Pfam" id="PF25601">
    <property type="entry name" value="AAA_lid_14"/>
    <property type="match status" value="1"/>
</dbReference>
<evidence type="ECO:0000259" key="7">
    <source>
        <dbReference type="PROSITE" id="PS50112"/>
    </source>
</evidence>
<dbReference type="SMART" id="SM00091">
    <property type="entry name" value="PAS"/>
    <property type="match status" value="1"/>
</dbReference>
<feature type="domain" description="PAS" evidence="7">
    <location>
        <begin position="9"/>
        <end position="53"/>
    </location>
</feature>
<dbReference type="CDD" id="cd00009">
    <property type="entry name" value="AAA"/>
    <property type="match status" value="1"/>
</dbReference>
<protein>
    <submittedName>
        <fullName evidence="8">Fis family transcriptional regulator</fullName>
    </submittedName>
</protein>
<dbReference type="Pfam" id="PF13426">
    <property type="entry name" value="PAS_9"/>
    <property type="match status" value="1"/>
</dbReference>
<dbReference type="PROSITE" id="PS50045">
    <property type="entry name" value="SIGMA54_INTERACT_4"/>
    <property type="match status" value="1"/>
</dbReference>
<evidence type="ECO:0000256" key="5">
    <source>
        <dbReference type="ARBA" id="ARBA00023163"/>
    </source>
</evidence>
<dbReference type="GO" id="GO:0043565">
    <property type="term" value="F:sequence-specific DNA binding"/>
    <property type="evidence" value="ECO:0007669"/>
    <property type="project" value="InterPro"/>
</dbReference>
<comment type="caution">
    <text evidence="8">The sequence shown here is derived from an EMBL/GenBank/DDBJ whole genome shotgun (WGS) entry which is preliminary data.</text>
</comment>
<dbReference type="Gene3D" id="3.30.450.20">
    <property type="entry name" value="PAS domain"/>
    <property type="match status" value="1"/>
</dbReference>
<evidence type="ECO:0000313" key="8">
    <source>
        <dbReference type="EMBL" id="OGL45823.1"/>
    </source>
</evidence>
<dbReference type="PROSITE" id="PS00675">
    <property type="entry name" value="SIGMA54_INTERACT_1"/>
    <property type="match status" value="1"/>
</dbReference>
<keyword evidence="2" id="KW-0067">ATP-binding</keyword>
<dbReference type="SMART" id="SM00382">
    <property type="entry name" value="AAA"/>
    <property type="match status" value="1"/>
</dbReference>
<dbReference type="EMBL" id="MGDD01000159">
    <property type="protein sequence ID" value="OGL45823.1"/>
    <property type="molecule type" value="Genomic_DNA"/>
</dbReference>
<dbReference type="InterPro" id="IPR000014">
    <property type="entry name" value="PAS"/>
</dbReference>